<sequence length="1111" mass="123948">MSVLPPNLYTALAELLQALSSADNNIRAQAEEQLNTQWVAAQSAVLLMGLVEQMEVEGSDGQGDNAEAPRGGRTLQTRSFAAVLFRRIATKMRKIPGTDESKELFWTLQEAQKVEIRRKLLQCFHNETVPHVRNKIGDAVAEIARQYSDDGQNWPELLGVLFHASRSPDAGQREGAFRIFATTPGIIEKQHEDTVLEAFTKGFKDEDVTVRISAMEAFASFFRSIQKKAQQRYYSLVLDMLNVLPPLKDSGDSESLTKALVALIELAEVAPKMFKQHFHNLVKFSITVVQDKNLEDQARQNALELMATFADYNAAMCRKDPDYTKEMVTQCLNLMTDIGMDDDNADEWNASEDLDVEESDLNHVAGEQCLDRLANKLGGQAVLPPTFDQLPKMMISEDWRQQHAALMAISAISEGCRDFMVGELDQILSQLVVPALKDPHSRVRWAGCNALGQMSTDFAGTMQEKYHHIVLTNIIPVLDSPEPRVQSHAAAALVNFCEEAEKDILEPYLGVLLEKLLRLLRNPKRFVQEQALSTIATIADSAETAFGEYYDTLMPLLFNVLREEQSKEYRLLRAKAMECATLIALAVGKGKMGRDALVLVELLGRIQQNITDADDPQSQYLLHCWGRMCRVLGQDFVPYLAGVMPPLMELASANADIQLLDDDEQVAQIEQEEGWELVPLKGKVIGIKTSILEDKHMAIELIAIYAQQLEIAFEPYVLEIMEKVALPGLAFFFHDPVRVASAKCVPMLLNSYKKAHGERSPQMARLWELTIDKVLEVLSAEPAIDTLAEMYQCFYESVEVLGKDCLSATHMAAFIESAKSALEDYQVRVKRRIEERQETEDGEEESEETIFAIEDDQTLLSDMNKAFHTIFKNQGISFLAAWSRLLPFYDSFITNQDPTQRQWALCIMDDVLEFCGEQSWKYHTNIAQPLADGMRDPVAANRQAACYGVGIAAQRGGAPWSNFVAECLPTLFGVCQLPNAREDDHIFATENACASIAKILQTNASRVPNLQEVVAHWINTLPVVNDEEAAPYVYMFLAQLIDQQNPAVIAAADKVFVAIALALEAETLQGTTAQRVAAAGNHLLQIAGTDPSRILATLTPETQQTVRSYFA</sequence>
<dbReference type="InterPro" id="IPR040122">
    <property type="entry name" value="Importin_beta"/>
</dbReference>
<evidence type="ECO:0000256" key="4">
    <source>
        <dbReference type="ARBA" id="ARBA00022490"/>
    </source>
</evidence>
<dbReference type="InterPro" id="IPR040928">
    <property type="entry name" value="Importin_rep_5"/>
</dbReference>
<dbReference type="SMART" id="SM01349">
    <property type="entry name" value="TOG"/>
    <property type="match status" value="1"/>
</dbReference>
<keyword evidence="7" id="KW-0539">Nucleus</keyword>
<dbReference type="Pfam" id="PF18808">
    <property type="entry name" value="Importin_rep_4"/>
    <property type="match status" value="1"/>
</dbReference>
<evidence type="ECO:0000313" key="9">
    <source>
        <dbReference type="EMBL" id="SLM36553.1"/>
    </source>
</evidence>
<dbReference type="GO" id="GO:0006606">
    <property type="term" value="P:protein import into nucleus"/>
    <property type="evidence" value="ECO:0007669"/>
    <property type="project" value="InterPro"/>
</dbReference>
<reference evidence="10" key="1">
    <citation type="submission" date="2017-03" db="EMBL/GenBank/DDBJ databases">
        <authorList>
            <person name="Sharma R."/>
            <person name="Thines M."/>
        </authorList>
    </citation>
    <scope>NUCLEOTIDE SEQUENCE [LARGE SCALE GENOMIC DNA]</scope>
</reference>
<dbReference type="InterPro" id="IPR016024">
    <property type="entry name" value="ARM-type_fold"/>
</dbReference>
<evidence type="ECO:0000256" key="1">
    <source>
        <dbReference type="ARBA" id="ARBA00004123"/>
    </source>
</evidence>
<accession>A0A1W5D095</accession>
<dbReference type="Gene3D" id="1.25.10.10">
    <property type="entry name" value="Leucine-rich Repeat Variant"/>
    <property type="match status" value="1"/>
</dbReference>
<dbReference type="GO" id="GO:0005737">
    <property type="term" value="C:cytoplasm"/>
    <property type="evidence" value="ECO:0007669"/>
    <property type="project" value="UniProtKB-SubCell"/>
</dbReference>
<feature type="domain" description="TOG" evidence="8">
    <location>
        <begin position="381"/>
        <end position="616"/>
    </location>
</feature>
<evidence type="ECO:0000256" key="3">
    <source>
        <dbReference type="ARBA" id="ARBA00022448"/>
    </source>
</evidence>
<comment type="subcellular location">
    <subcellularLocation>
        <location evidence="2">Cytoplasm</location>
    </subcellularLocation>
    <subcellularLocation>
        <location evidence="1">Nucleus</location>
    </subcellularLocation>
</comment>
<dbReference type="SUPFAM" id="SSF48371">
    <property type="entry name" value="ARM repeat"/>
    <property type="match status" value="1"/>
</dbReference>
<dbReference type="GO" id="GO:0005634">
    <property type="term" value="C:nucleus"/>
    <property type="evidence" value="ECO:0007669"/>
    <property type="project" value="UniProtKB-SubCell"/>
</dbReference>
<dbReference type="Proteomes" id="UP000192927">
    <property type="component" value="Unassembled WGS sequence"/>
</dbReference>
<evidence type="ECO:0000259" key="8">
    <source>
        <dbReference type="SMART" id="SM01349"/>
    </source>
</evidence>
<dbReference type="AlphaFoldDB" id="A0A1W5D095"/>
<keyword evidence="4" id="KW-0963">Cytoplasm</keyword>
<dbReference type="EMBL" id="FWEW01001107">
    <property type="protein sequence ID" value="SLM36553.1"/>
    <property type="molecule type" value="Genomic_DNA"/>
</dbReference>
<name>A0A1W5D095_9LECA</name>
<evidence type="ECO:0000256" key="5">
    <source>
        <dbReference type="ARBA" id="ARBA00022737"/>
    </source>
</evidence>
<dbReference type="Pfam" id="PF13513">
    <property type="entry name" value="HEAT_EZ"/>
    <property type="match status" value="1"/>
</dbReference>
<dbReference type="InterPro" id="IPR034085">
    <property type="entry name" value="TOG"/>
</dbReference>
<dbReference type="InterPro" id="IPR057672">
    <property type="entry name" value="TPR_IPO4/5"/>
</dbReference>
<evidence type="ECO:0000256" key="6">
    <source>
        <dbReference type="ARBA" id="ARBA00022927"/>
    </source>
</evidence>
<dbReference type="Pfam" id="PF25574">
    <property type="entry name" value="TPR_IMB1"/>
    <property type="match status" value="1"/>
</dbReference>
<dbReference type="InterPro" id="IPR011989">
    <property type="entry name" value="ARM-like"/>
</dbReference>
<evidence type="ECO:0000256" key="2">
    <source>
        <dbReference type="ARBA" id="ARBA00004496"/>
    </source>
</evidence>
<keyword evidence="6" id="KW-0653">Protein transport</keyword>
<dbReference type="InterPro" id="IPR058584">
    <property type="entry name" value="IMB1_TNPO1-like_TPR"/>
</dbReference>
<dbReference type="Pfam" id="PF18829">
    <property type="entry name" value="Importin_rep_6"/>
    <property type="match status" value="1"/>
</dbReference>
<organism evidence="9 10">
    <name type="scientific">Lasallia pustulata</name>
    <dbReference type="NCBI Taxonomy" id="136370"/>
    <lineage>
        <taxon>Eukaryota</taxon>
        <taxon>Fungi</taxon>
        <taxon>Dikarya</taxon>
        <taxon>Ascomycota</taxon>
        <taxon>Pezizomycotina</taxon>
        <taxon>Lecanoromycetes</taxon>
        <taxon>OSLEUM clade</taxon>
        <taxon>Umbilicariomycetidae</taxon>
        <taxon>Umbilicariales</taxon>
        <taxon>Umbilicariaceae</taxon>
        <taxon>Lasallia</taxon>
    </lineage>
</organism>
<keyword evidence="10" id="KW-1185">Reference proteome</keyword>
<protein>
    <submittedName>
        <fullName evidence="9">Importin beta-3</fullName>
    </submittedName>
</protein>
<proteinExistence type="predicted"/>
<evidence type="ECO:0000313" key="10">
    <source>
        <dbReference type="Proteomes" id="UP000192927"/>
    </source>
</evidence>
<dbReference type="Pfam" id="PF18816">
    <property type="entry name" value="Importin_rep_5"/>
    <property type="match status" value="1"/>
</dbReference>
<dbReference type="InterPro" id="IPR041653">
    <property type="entry name" value="Importin_rep_4"/>
</dbReference>
<dbReference type="Pfam" id="PF25780">
    <property type="entry name" value="TPR_IPO5"/>
    <property type="match status" value="1"/>
</dbReference>
<dbReference type="PANTHER" id="PTHR10527">
    <property type="entry name" value="IMPORTIN BETA"/>
    <property type="match status" value="1"/>
</dbReference>
<dbReference type="InterPro" id="IPR041389">
    <property type="entry name" value="Importin_rep_6"/>
</dbReference>
<keyword evidence="5" id="KW-0677">Repeat</keyword>
<keyword evidence="3" id="KW-0813">Transport</keyword>
<evidence type="ECO:0000256" key="7">
    <source>
        <dbReference type="ARBA" id="ARBA00023242"/>
    </source>
</evidence>